<sequence>MPLSTSSSLLPLSTETGTWATEIANAQPFADVLGVDIDWEVHSPGTSQNGNIDFSTVDVTRPLPWGRDQFDLIHIKGLLLDMPSYSQLIERLAMVLRPGGMLVIVESEPAYRSAAGSQLPASLRTWDACVREAYASKGIDVSTASRLVSSVAASGVFSSSPYCQQLGLPLGGYMRGDSYTLQKAGQLHSRLVASTLKTMVPSLVEHGYSKLDIDQLLQSVLAELGRPEAKYFQRLFAVYATKNPS</sequence>
<dbReference type="GO" id="GO:0008168">
    <property type="term" value="F:methyltransferase activity"/>
    <property type="evidence" value="ECO:0007669"/>
    <property type="project" value="TreeGrafter"/>
</dbReference>
<dbReference type="PANTHER" id="PTHR43591:SF24">
    <property type="entry name" value="2-METHOXY-6-POLYPRENYL-1,4-BENZOQUINOL METHYLASE, MITOCHONDRIAL"/>
    <property type="match status" value="1"/>
</dbReference>
<dbReference type="SUPFAM" id="SSF53335">
    <property type="entry name" value="S-adenosyl-L-methionine-dependent methyltransferases"/>
    <property type="match status" value="1"/>
</dbReference>
<feature type="domain" description="Methyltransferase" evidence="1">
    <location>
        <begin position="16"/>
        <end position="100"/>
    </location>
</feature>
<evidence type="ECO:0000259" key="1">
    <source>
        <dbReference type="Pfam" id="PF13649"/>
    </source>
</evidence>
<dbReference type="AlphaFoldDB" id="A0A1B9GHQ5"/>
<dbReference type="PANTHER" id="PTHR43591">
    <property type="entry name" value="METHYLTRANSFERASE"/>
    <property type="match status" value="1"/>
</dbReference>
<organism evidence="2 3">
    <name type="scientific">Kwoniella heveanensis BCC8398</name>
    <dbReference type="NCBI Taxonomy" id="1296120"/>
    <lineage>
        <taxon>Eukaryota</taxon>
        <taxon>Fungi</taxon>
        <taxon>Dikarya</taxon>
        <taxon>Basidiomycota</taxon>
        <taxon>Agaricomycotina</taxon>
        <taxon>Tremellomycetes</taxon>
        <taxon>Tremellales</taxon>
        <taxon>Cryptococcaceae</taxon>
        <taxon>Kwoniella</taxon>
    </lineage>
</organism>
<gene>
    <name evidence="2" type="ORF">I316_07795</name>
</gene>
<name>A0A1B9GHQ5_9TREE</name>
<dbReference type="CDD" id="cd02440">
    <property type="entry name" value="AdoMet_MTases"/>
    <property type="match status" value="1"/>
</dbReference>
<keyword evidence="3" id="KW-1185">Reference proteome</keyword>
<dbReference type="EMBL" id="KV700146">
    <property type="protein sequence ID" value="OCF30592.1"/>
    <property type="molecule type" value="Genomic_DNA"/>
</dbReference>
<dbReference type="Proteomes" id="UP000092666">
    <property type="component" value="Unassembled WGS sequence"/>
</dbReference>
<dbReference type="InterPro" id="IPR041698">
    <property type="entry name" value="Methyltransf_25"/>
</dbReference>
<reference evidence="2 3" key="1">
    <citation type="submission" date="2013-07" db="EMBL/GenBank/DDBJ databases">
        <title>The Genome Sequence of Cryptococcus heveanensis BCC8398.</title>
        <authorList>
            <consortium name="The Broad Institute Genome Sequencing Platform"/>
            <person name="Cuomo C."/>
            <person name="Litvintseva A."/>
            <person name="Chen Y."/>
            <person name="Heitman J."/>
            <person name="Sun S."/>
            <person name="Springer D."/>
            <person name="Dromer F."/>
            <person name="Young S.K."/>
            <person name="Zeng Q."/>
            <person name="Gargeya S."/>
            <person name="Fitzgerald M."/>
            <person name="Abouelleil A."/>
            <person name="Alvarado L."/>
            <person name="Berlin A.M."/>
            <person name="Chapman S.B."/>
            <person name="Dewar J."/>
            <person name="Goldberg J."/>
            <person name="Griggs A."/>
            <person name="Gujja S."/>
            <person name="Hansen M."/>
            <person name="Howarth C."/>
            <person name="Imamovic A."/>
            <person name="Larimer J."/>
            <person name="McCowan C."/>
            <person name="Murphy C."/>
            <person name="Pearson M."/>
            <person name="Priest M."/>
            <person name="Roberts A."/>
            <person name="Saif S."/>
            <person name="Shea T."/>
            <person name="Sykes S."/>
            <person name="Wortman J."/>
            <person name="Nusbaum C."/>
            <person name="Birren B."/>
        </authorList>
    </citation>
    <scope>NUCLEOTIDE SEQUENCE [LARGE SCALE GENOMIC DNA]</scope>
    <source>
        <strain evidence="2 3">BCC8398</strain>
    </source>
</reference>
<dbReference type="InterPro" id="IPR029063">
    <property type="entry name" value="SAM-dependent_MTases_sf"/>
</dbReference>
<dbReference type="STRING" id="1296120.A0A1B9GHQ5"/>
<evidence type="ECO:0000313" key="3">
    <source>
        <dbReference type="Proteomes" id="UP000092666"/>
    </source>
</evidence>
<dbReference type="Gene3D" id="3.40.50.150">
    <property type="entry name" value="Vaccinia Virus protein VP39"/>
    <property type="match status" value="1"/>
</dbReference>
<dbReference type="OrthoDB" id="506498at2759"/>
<reference evidence="3" key="2">
    <citation type="submission" date="2013-12" db="EMBL/GenBank/DDBJ databases">
        <title>Evolution of pathogenesis and genome organization in the Tremellales.</title>
        <authorList>
            <person name="Cuomo C."/>
            <person name="Litvintseva A."/>
            <person name="Heitman J."/>
            <person name="Chen Y."/>
            <person name="Sun S."/>
            <person name="Springer D."/>
            <person name="Dromer F."/>
            <person name="Young S."/>
            <person name="Zeng Q."/>
            <person name="Chapman S."/>
            <person name="Gujja S."/>
            <person name="Saif S."/>
            <person name="Birren B."/>
        </authorList>
    </citation>
    <scope>NUCLEOTIDE SEQUENCE [LARGE SCALE GENOMIC DNA]</scope>
    <source>
        <strain evidence="3">BCC8398</strain>
    </source>
</reference>
<proteinExistence type="predicted"/>
<evidence type="ECO:0000313" key="2">
    <source>
        <dbReference type="EMBL" id="OCF30592.1"/>
    </source>
</evidence>
<dbReference type="Pfam" id="PF13649">
    <property type="entry name" value="Methyltransf_25"/>
    <property type="match status" value="1"/>
</dbReference>
<protein>
    <recommendedName>
        <fullName evidence="1">Methyltransferase domain-containing protein</fullName>
    </recommendedName>
</protein>
<accession>A0A1B9GHQ5</accession>